<dbReference type="InterPro" id="IPR001650">
    <property type="entry name" value="Helicase_C-like"/>
</dbReference>
<dbReference type="CDD" id="cd18787">
    <property type="entry name" value="SF2_C_DEAD"/>
    <property type="match status" value="1"/>
</dbReference>
<gene>
    <name evidence="12" type="ORF">PGLA1383_LOCUS44828</name>
</gene>
<dbReference type="InterPro" id="IPR035979">
    <property type="entry name" value="RBD_domain_sf"/>
</dbReference>
<dbReference type="Pfam" id="PF26142">
    <property type="entry name" value="DD_DDX21-DDX50"/>
    <property type="match status" value="1"/>
</dbReference>
<dbReference type="PROSITE" id="PS51194">
    <property type="entry name" value="HELICASE_CTER"/>
    <property type="match status" value="1"/>
</dbReference>
<evidence type="ECO:0000256" key="4">
    <source>
        <dbReference type="ARBA" id="ARBA00022801"/>
    </source>
</evidence>
<sequence length="748" mass="81570">MVFPAKKKKRTADEENVKKEQTKNMSFIMADEEKVVKKVKKRTVQDDGGVKKVAKKRPREEAVVEEEAEAPAAKIKKNKNDGESAGVAVIAEIEEISEETRKVLAARGITTLFDIQQCAFRPAFDGRDVVGRAKTGCGKTLAFVIPTVERIRARGLTAQKGSRRLPVCLAVAPTRELARQIFTDFESIGKACGLKAVCFYGGTAFGPQCEDLRNGIDLLVCTPGRILDHVRRMTVDLSQCRVLVLDEADEMLSMGFQEDIEAILDALPKKDLQKLLFSATLPSWVNAIVTKHLVDPAWIDVVKEEDGNATNKMITHQCVSCPPLMRGDCIGDLCKVHAGYFGKTIVFTGTKKECDELAANEKLAAIGAGVLHGDIGQNQREQVMDGFRSGRIRCLVATDVAARGLDVPSVNLVVQTHPPTDMDMYVHRAGRTARAGKEGTSVTFYSSNEEYLIRLLEHKKGIKIQRIGPPQPMDLVKAAAVDVVKQLDHVHQDSVDAFTETAKRLIEERGAEVVLAASLAALSGHTRRLKGRSLLSAWEGFTALMLETERGIETPSKAWYLLRQWLSAELHAACKGMTLCSSGNQAIFDAPDEMVSKILGTELWKGCKLFRAEALPELWQREVDIGMANQQLKDRRQQQWQWIQEKRSAEKSGGGKDGGKSGGKGVGKFGGKGEGKFGGKGDGKSGGKSGGKFGGKSEGFATAEVAKAKEVARVKARLNPRVKARGEVEEVVEAEVVEDLGEGCSSGW</sequence>
<dbReference type="SUPFAM" id="SSF54928">
    <property type="entry name" value="RNA-binding domain, RBD"/>
    <property type="match status" value="1"/>
</dbReference>
<dbReference type="EMBL" id="CAJNNV010029352">
    <property type="protein sequence ID" value="CAE8628153.1"/>
    <property type="molecule type" value="Genomic_DNA"/>
</dbReference>
<evidence type="ECO:0000313" key="12">
    <source>
        <dbReference type="EMBL" id="CAE8628153.1"/>
    </source>
</evidence>
<dbReference type="OrthoDB" id="4255at2759"/>
<feature type="compositionally biased region" description="Gly residues" evidence="9">
    <location>
        <begin position="686"/>
        <end position="697"/>
    </location>
</feature>
<keyword evidence="5 8" id="KW-0347">Helicase</keyword>
<dbReference type="InterPro" id="IPR059027">
    <property type="entry name" value="DD_DDX21-DDX50"/>
</dbReference>
<dbReference type="InterPro" id="IPR044742">
    <property type="entry name" value="DEAD/DEAH_RhlB"/>
</dbReference>
<evidence type="ECO:0000256" key="9">
    <source>
        <dbReference type="SAM" id="MobiDB-lite"/>
    </source>
</evidence>
<evidence type="ECO:0000256" key="8">
    <source>
        <dbReference type="RuleBase" id="RU000492"/>
    </source>
</evidence>
<proteinExistence type="inferred from homology"/>
<dbReference type="Pfam" id="PF00271">
    <property type="entry name" value="Helicase_C"/>
    <property type="match status" value="1"/>
</dbReference>
<dbReference type="SUPFAM" id="SSF52540">
    <property type="entry name" value="P-loop containing nucleoside triphosphate hydrolases"/>
    <property type="match status" value="1"/>
</dbReference>
<dbReference type="Proteomes" id="UP000654075">
    <property type="component" value="Unassembled WGS sequence"/>
</dbReference>
<dbReference type="GO" id="GO:0003724">
    <property type="term" value="F:RNA helicase activity"/>
    <property type="evidence" value="ECO:0007669"/>
    <property type="project" value="UniProtKB-EC"/>
</dbReference>
<dbReference type="GO" id="GO:0005524">
    <property type="term" value="F:ATP binding"/>
    <property type="evidence" value="ECO:0007669"/>
    <property type="project" value="UniProtKB-KW"/>
</dbReference>
<evidence type="ECO:0000256" key="1">
    <source>
        <dbReference type="ARBA" id="ARBA00006517"/>
    </source>
</evidence>
<protein>
    <recommendedName>
        <fullName evidence="2">RNA helicase</fullName>
        <ecNumber evidence="2">3.6.4.13</ecNumber>
    </recommendedName>
</protein>
<dbReference type="InterPro" id="IPR012562">
    <property type="entry name" value="GUCT"/>
</dbReference>
<feature type="region of interest" description="Disordered" evidence="9">
    <location>
        <begin position="636"/>
        <end position="697"/>
    </location>
</feature>
<keyword evidence="4 8" id="KW-0378">Hydrolase</keyword>
<dbReference type="GO" id="GO:0016787">
    <property type="term" value="F:hydrolase activity"/>
    <property type="evidence" value="ECO:0007669"/>
    <property type="project" value="UniProtKB-KW"/>
</dbReference>
<evidence type="ECO:0000256" key="6">
    <source>
        <dbReference type="ARBA" id="ARBA00022840"/>
    </source>
</evidence>
<dbReference type="PROSITE" id="PS51192">
    <property type="entry name" value="HELICASE_ATP_BIND_1"/>
    <property type="match status" value="1"/>
</dbReference>
<evidence type="ECO:0000256" key="3">
    <source>
        <dbReference type="ARBA" id="ARBA00022741"/>
    </source>
</evidence>
<dbReference type="Pfam" id="PF00270">
    <property type="entry name" value="DEAD"/>
    <property type="match status" value="1"/>
</dbReference>
<dbReference type="OMA" id="YSGFHGR"/>
<keyword evidence="6 8" id="KW-0067">ATP-binding</keyword>
<dbReference type="SMART" id="SM00490">
    <property type="entry name" value="HELICc"/>
    <property type="match status" value="1"/>
</dbReference>
<dbReference type="Gene3D" id="3.40.50.300">
    <property type="entry name" value="P-loop containing nucleotide triphosphate hydrolases"/>
    <property type="match status" value="2"/>
</dbReference>
<keyword evidence="13" id="KW-1185">Reference proteome</keyword>
<dbReference type="Gene3D" id="3.30.70.2280">
    <property type="match status" value="1"/>
</dbReference>
<dbReference type="CDD" id="cd12937">
    <property type="entry name" value="GUCT_RH7_like"/>
    <property type="match status" value="1"/>
</dbReference>
<evidence type="ECO:0000256" key="5">
    <source>
        <dbReference type="ARBA" id="ARBA00022806"/>
    </source>
</evidence>
<dbReference type="CDD" id="cd00268">
    <property type="entry name" value="DEADc"/>
    <property type="match status" value="1"/>
</dbReference>
<feature type="domain" description="Helicase ATP-binding" evidence="10">
    <location>
        <begin position="120"/>
        <end position="299"/>
    </location>
</feature>
<evidence type="ECO:0000256" key="2">
    <source>
        <dbReference type="ARBA" id="ARBA00012552"/>
    </source>
</evidence>
<dbReference type="GO" id="GO:0003723">
    <property type="term" value="F:RNA binding"/>
    <property type="evidence" value="ECO:0007669"/>
    <property type="project" value="UniProtKB-KW"/>
</dbReference>
<dbReference type="EC" id="3.6.4.13" evidence="2"/>
<dbReference type="InterPro" id="IPR027417">
    <property type="entry name" value="P-loop_NTPase"/>
</dbReference>
<dbReference type="InterPro" id="IPR000629">
    <property type="entry name" value="RNA-helicase_DEAD-box_CS"/>
</dbReference>
<dbReference type="PANTHER" id="PTHR47959:SF1">
    <property type="entry name" value="ATP-DEPENDENT RNA HELICASE DBPA"/>
    <property type="match status" value="1"/>
</dbReference>
<feature type="compositionally biased region" description="Gly residues" evidence="9">
    <location>
        <begin position="660"/>
        <end position="670"/>
    </location>
</feature>
<name>A0A813GSM9_POLGL</name>
<dbReference type="SMART" id="SM00487">
    <property type="entry name" value="DEXDc"/>
    <property type="match status" value="1"/>
</dbReference>
<comment type="caution">
    <text evidence="12">The sequence shown here is derived from an EMBL/GenBank/DDBJ whole genome shotgun (WGS) entry which is preliminary data.</text>
</comment>
<keyword evidence="7" id="KW-0694">RNA-binding</keyword>
<evidence type="ECO:0000259" key="10">
    <source>
        <dbReference type="PROSITE" id="PS51192"/>
    </source>
</evidence>
<accession>A0A813GSM9</accession>
<keyword evidence="3 8" id="KW-0547">Nucleotide-binding</keyword>
<feature type="domain" description="Helicase C-terminal" evidence="11">
    <location>
        <begin position="332"/>
        <end position="476"/>
    </location>
</feature>
<feature type="compositionally biased region" description="Basic and acidic residues" evidence="9">
    <location>
        <begin position="644"/>
        <end position="659"/>
    </location>
</feature>
<dbReference type="InterPro" id="IPR014001">
    <property type="entry name" value="Helicase_ATP-bd"/>
</dbReference>
<dbReference type="InterPro" id="IPR050079">
    <property type="entry name" value="DEAD_box_RNA_helicase"/>
</dbReference>
<evidence type="ECO:0000259" key="11">
    <source>
        <dbReference type="PROSITE" id="PS51194"/>
    </source>
</evidence>
<dbReference type="InterPro" id="IPR011545">
    <property type="entry name" value="DEAD/DEAH_box_helicase_dom"/>
</dbReference>
<dbReference type="AlphaFoldDB" id="A0A813GSM9"/>
<comment type="similarity">
    <text evidence="1">Belongs to the DEAD box helicase family. DDX21/DDX50 subfamily.</text>
</comment>
<dbReference type="PROSITE" id="PS00039">
    <property type="entry name" value="DEAD_ATP_HELICASE"/>
    <property type="match status" value="1"/>
</dbReference>
<dbReference type="Pfam" id="PF08152">
    <property type="entry name" value="GUCT"/>
    <property type="match status" value="1"/>
</dbReference>
<evidence type="ECO:0000313" key="13">
    <source>
        <dbReference type="Proteomes" id="UP000654075"/>
    </source>
</evidence>
<dbReference type="PANTHER" id="PTHR47959">
    <property type="entry name" value="ATP-DEPENDENT RNA HELICASE RHLE-RELATED"/>
    <property type="match status" value="1"/>
</dbReference>
<reference evidence="12" key="1">
    <citation type="submission" date="2021-02" db="EMBL/GenBank/DDBJ databases">
        <authorList>
            <person name="Dougan E. K."/>
            <person name="Rhodes N."/>
            <person name="Thang M."/>
            <person name="Chan C."/>
        </authorList>
    </citation>
    <scope>NUCLEOTIDE SEQUENCE</scope>
</reference>
<dbReference type="GO" id="GO:0005829">
    <property type="term" value="C:cytosol"/>
    <property type="evidence" value="ECO:0007669"/>
    <property type="project" value="TreeGrafter"/>
</dbReference>
<organism evidence="12 13">
    <name type="scientific">Polarella glacialis</name>
    <name type="common">Dinoflagellate</name>
    <dbReference type="NCBI Taxonomy" id="89957"/>
    <lineage>
        <taxon>Eukaryota</taxon>
        <taxon>Sar</taxon>
        <taxon>Alveolata</taxon>
        <taxon>Dinophyceae</taxon>
        <taxon>Suessiales</taxon>
        <taxon>Suessiaceae</taxon>
        <taxon>Polarella</taxon>
    </lineage>
</organism>
<evidence type="ECO:0000256" key="7">
    <source>
        <dbReference type="ARBA" id="ARBA00022884"/>
    </source>
</evidence>
<feature type="compositionally biased region" description="Basic and acidic residues" evidence="9">
    <location>
        <begin position="671"/>
        <end position="685"/>
    </location>
</feature>